<keyword evidence="7" id="KW-1185">Reference proteome</keyword>
<evidence type="ECO:0000256" key="3">
    <source>
        <dbReference type="ARBA" id="ARBA00022737"/>
    </source>
</evidence>
<dbReference type="EMBL" id="JWIZ01000054">
    <property type="protein sequence ID" value="KMK51030.1"/>
    <property type="molecule type" value="Genomic_DNA"/>
</dbReference>
<feature type="compositionally biased region" description="Polar residues" evidence="4">
    <location>
        <begin position="13"/>
        <end position="25"/>
    </location>
</feature>
<evidence type="ECO:0000256" key="2">
    <source>
        <dbReference type="ARBA" id="ARBA00022525"/>
    </source>
</evidence>
<evidence type="ECO:0000256" key="1">
    <source>
        <dbReference type="ARBA" id="ARBA00004613"/>
    </source>
</evidence>
<evidence type="ECO:0000313" key="7">
    <source>
        <dbReference type="Proteomes" id="UP000036270"/>
    </source>
</evidence>
<feature type="compositionally biased region" description="Basic and acidic residues" evidence="4">
    <location>
        <begin position="1"/>
        <end position="11"/>
    </location>
</feature>
<comment type="caution">
    <text evidence="6">The sequence shown here is derived from an EMBL/GenBank/DDBJ whole genome shotgun (WGS) entry which is preliminary data.</text>
</comment>
<dbReference type="Gene3D" id="2.150.10.10">
    <property type="entry name" value="Serralysin-like metalloprotease, C-terminal"/>
    <property type="match status" value="1"/>
</dbReference>
<accession>A0A0J5P5J2</accession>
<feature type="region of interest" description="Disordered" evidence="4">
    <location>
        <begin position="1"/>
        <end position="67"/>
    </location>
</feature>
<feature type="domain" description="Peptidase M10 serralysin C-terminal" evidence="5">
    <location>
        <begin position="645"/>
        <end position="724"/>
    </location>
</feature>
<dbReference type="Pfam" id="PF08548">
    <property type="entry name" value="Peptidase_M10_C"/>
    <property type="match status" value="1"/>
</dbReference>
<evidence type="ECO:0000313" key="6">
    <source>
        <dbReference type="EMBL" id="KMK51030.1"/>
    </source>
</evidence>
<feature type="compositionally biased region" description="Basic and acidic residues" evidence="4">
    <location>
        <begin position="154"/>
        <end position="170"/>
    </location>
</feature>
<protein>
    <recommendedName>
        <fullName evidence="5">Peptidase M10 serralysin C-terminal domain-containing protein</fullName>
    </recommendedName>
</protein>
<feature type="region of interest" description="Disordered" evidence="4">
    <location>
        <begin position="95"/>
        <end position="170"/>
    </location>
</feature>
<dbReference type="AlphaFoldDB" id="A0A0J5P5J2"/>
<keyword evidence="3" id="KW-0677">Repeat</keyword>
<evidence type="ECO:0000256" key="4">
    <source>
        <dbReference type="SAM" id="MobiDB-lite"/>
    </source>
</evidence>
<feature type="compositionally biased region" description="Polar residues" evidence="4">
    <location>
        <begin position="32"/>
        <end position="41"/>
    </location>
</feature>
<dbReference type="InterPro" id="IPR029058">
    <property type="entry name" value="AB_hydrolase_fold"/>
</dbReference>
<dbReference type="SUPFAM" id="SSF51120">
    <property type="entry name" value="beta-Roll"/>
    <property type="match status" value="1"/>
</dbReference>
<name>A0A0J5P5J2_9PAST</name>
<dbReference type="Proteomes" id="UP000036270">
    <property type="component" value="Unassembled WGS sequence"/>
</dbReference>
<dbReference type="RefSeq" id="WP_047977319.1">
    <property type="nucleotide sequence ID" value="NZ_JWIZ01000054.1"/>
</dbReference>
<comment type="subcellular location">
    <subcellularLocation>
        <location evidence="1">Secreted</location>
    </subcellularLocation>
</comment>
<dbReference type="SUPFAM" id="SSF53474">
    <property type="entry name" value="alpha/beta-Hydrolases"/>
    <property type="match status" value="1"/>
</dbReference>
<dbReference type="InterPro" id="IPR013858">
    <property type="entry name" value="Peptidase_M10B_C"/>
</dbReference>
<reference evidence="6 7" key="1">
    <citation type="submission" date="2014-12" db="EMBL/GenBank/DDBJ databases">
        <title>Reclassification of Actinobacillus muris as Muribacter muris.</title>
        <authorList>
            <person name="Christensen H."/>
            <person name="Nicklas W."/>
            <person name="Bisgaard M."/>
        </authorList>
    </citation>
    <scope>NUCLEOTIDE SEQUENCE [LARGE SCALE GENOMIC DNA]</scope>
    <source>
        <strain evidence="6 7">Ackerman80-443D</strain>
    </source>
</reference>
<proteinExistence type="predicted"/>
<evidence type="ECO:0000259" key="5">
    <source>
        <dbReference type="Pfam" id="PF08548"/>
    </source>
</evidence>
<dbReference type="GO" id="GO:0005615">
    <property type="term" value="C:extracellular space"/>
    <property type="evidence" value="ECO:0007669"/>
    <property type="project" value="InterPro"/>
</dbReference>
<dbReference type="Gene3D" id="3.40.50.1820">
    <property type="entry name" value="alpha/beta hydrolase"/>
    <property type="match status" value="1"/>
</dbReference>
<keyword evidence="2" id="KW-0964">Secreted</keyword>
<dbReference type="GO" id="GO:0005509">
    <property type="term" value="F:calcium ion binding"/>
    <property type="evidence" value="ECO:0007669"/>
    <property type="project" value="InterPro"/>
</dbReference>
<gene>
    <name evidence="6" type="ORF">RO21_08240</name>
</gene>
<dbReference type="InterPro" id="IPR011049">
    <property type="entry name" value="Serralysin-like_metalloprot_C"/>
</dbReference>
<feature type="compositionally biased region" description="Polar residues" evidence="4">
    <location>
        <begin position="103"/>
        <end position="139"/>
    </location>
</feature>
<sequence>MVEQAKKHDLSALEQNIDNAVTQGNIPEAEVQTHSNLPSSYTEERGMLSEISSSEPVVAEEVEQRESSHSQSDYLKWYLFGGLVLGGGAFALSGGGRKGDGSNVATHSHQTKDNVQSPASQIDKGQTQPTKDNVQSSASKIDKVQMGQSQSDKLQVDKPADSAEKEVLEKPEVEQKPILIKSYQYDDSMFKNDTDKDGLFDALDPNPTMWNVSERDLRTFTTLSYKDEKELNAIFTNKNLKAWQEINLDKKSGLNNTFSEKESEDFIQNWALIEFKNTSDFLGSGLDYSVFGNGKKPDGSYQQIVLAFRGSKGSYTNLQDWYADLKVLRGDLPTQAKELVGKTKAIVDKYSPDTVYATGHSLGGYLTQYFTAYAMQESAAFQAKMKHSAIFNPLLLLTDKGSNLSLIKARENTDRFVKEAISNDDVMSGNFLYKTNSYIINGEFLADGGVPRDKAKEAGIIGGGVAGTIVGGLLALVTGGASLAAGALLGGSLGALKGNSLANEVLEKLEKEGLGTYDNTVRFEPLKKDWIESHSMIRFYEKTDDLVKHFSFGGRHDKWEEGENAYMKDSDKDGIADIVELHFHSDPNDANSRLAQSKLLINGRETQEVMPVVVYHLADKQDFSSTSQAKIEHIYGNDGDNRLDGGSGTNVLFGGKGKDIFVLGNNDFKHQELNIIGDFNAAEDKLDLSVLDLKGDFAGLFSNEPNGNTAISWSKDTQTLNYQVNNQTFVLAQFLNKTELSVENFIV</sequence>
<dbReference type="PATRIC" id="fig|67855.3.peg.1716"/>
<organism evidence="6 7">
    <name type="scientific">Muribacter muris</name>
    <dbReference type="NCBI Taxonomy" id="67855"/>
    <lineage>
        <taxon>Bacteria</taxon>
        <taxon>Pseudomonadati</taxon>
        <taxon>Pseudomonadota</taxon>
        <taxon>Gammaproteobacteria</taxon>
        <taxon>Pasteurellales</taxon>
        <taxon>Pasteurellaceae</taxon>
        <taxon>Muribacter</taxon>
    </lineage>
</organism>